<evidence type="ECO:0000256" key="7">
    <source>
        <dbReference type="ARBA" id="ARBA00022801"/>
    </source>
</evidence>
<dbReference type="CDD" id="cd05476">
    <property type="entry name" value="pepsin_A_like_plant"/>
    <property type="match status" value="1"/>
</dbReference>
<dbReference type="GO" id="GO:0006508">
    <property type="term" value="P:proteolysis"/>
    <property type="evidence" value="ECO:0007669"/>
    <property type="project" value="UniProtKB-KW"/>
</dbReference>
<comment type="caution">
    <text evidence="11">The sequence shown here is derived from an EMBL/GenBank/DDBJ whole genome shotgun (WGS) entry which is preliminary data.</text>
</comment>
<accession>A0A438IZJ3</accession>
<evidence type="ECO:0000256" key="3">
    <source>
        <dbReference type="ARBA" id="ARBA00022525"/>
    </source>
</evidence>
<dbReference type="Gramene" id="Vitis02g01443.t01">
    <property type="protein sequence ID" value="Vitis02g01443.t01.CDS"/>
    <property type="gene ID" value="Vitis02g01443"/>
</dbReference>
<comment type="similarity">
    <text evidence="2">Belongs to the peptidase A1 family.</text>
</comment>
<gene>
    <name evidence="11" type="primary">CDR1_2</name>
    <name evidence="11" type="ORF">CK203_025424</name>
</gene>
<dbReference type="InterPro" id="IPR032861">
    <property type="entry name" value="TAXi_N"/>
</dbReference>
<dbReference type="InterPro" id="IPR034161">
    <property type="entry name" value="Pepsin-like_plant"/>
</dbReference>
<dbReference type="OrthoDB" id="2747330at2759"/>
<dbReference type="InterPro" id="IPR032799">
    <property type="entry name" value="TAXi_C"/>
</dbReference>
<feature type="chain" id="PRO_5019058031" evidence="9">
    <location>
        <begin position="30"/>
        <end position="447"/>
    </location>
</feature>
<dbReference type="PROSITE" id="PS00141">
    <property type="entry name" value="ASP_PROTEASE"/>
    <property type="match status" value="1"/>
</dbReference>
<evidence type="ECO:0000256" key="1">
    <source>
        <dbReference type="ARBA" id="ARBA00004613"/>
    </source>
</evidence>
<keyword evidence="3" id="KW-0964">Secreted</keyword>
<evidence type="ECO:0000256" key="9">
    <source>
        <dbReference type="SAM" id="SignalP"/>
    </source>
</evidence>
<keyword evidence="7" id="KW-0378">Hydrolase</keyword>
<dbReference type="Proteomes" id="UP000288805">
    <property type="component" value="Unassembled WGS sequence"/>
</dbReference>
<dbReference type="Gene3D" id="2.40.70.10">
    <property type="entry name" value="Acid Proteases"/>
    <property type="match status" value="2"/>
</dbReference>
<evidence type="ECO:0000256" key="5">
    <source>
        <dbReference type="ARBA" id="ARBA00022729"/>
    </source>
</evidence>
<dbReference type="InterPro" id="IPR001969">
    <property type="entry name" value="Aspartic_peptidase_AS"/>
</dbReference>
<evidence type="ECO:0000313" key="11">
    <source>
        <dbReference type="EMBL" id="RVX02102.1"/>
    </source>
</evidence>
<dbReference type="Pfam" id="PF14541">
    <property type="entry name" value="TAXi_C"/>
    <property type="match status" value="1"/>
</dbReference>
<dbReference type="InterPro" id="IPR051708">
    <property type="entry name" value="Plant_Aspart_Prot_A1"/>
</dbReference>
<dbReference type="AlphaFoldDB" id="A0A438IZJ3"/>
<reference evidence="11 12" key="1">
    <citation type="journal article" date="2018" name="PLoS Genet.">
        <title>Population sequencing reveals clonal diversity and ancestral inbreeding in the grapevine cultivar Chardonnay.</title>
        <authorList>
            <person name="Roach M.J."/>
            <person name="Johnson D.L."/>
            <person name="Bohlmann J."/>
            <person name="van Vuuren H.J."/>
            <person name="Jones S.J."/>
            <person name="Pretorius I.S."/>
            <person name="Schmidt S.A."/>
            <person name="Borneman A.R."/>
        </authorList>
    </citation>
    <scope>NUCLEOTIDE SEQUENCE [LARGE SCALE GENOMIC DNA]</scope>
    <source>
        <strain evidence="12">cv. Chardonnay</strain>
        <tissue evidence="11">Leaf</tissue>
    </source>
</reference>
<dbReference type="SUPFAM" id="SSF50630">
    <property type="entry name" value="Acid proteases"/>
    <property type="match status" value="1"/>
</dbReference>
<dbReference type="EMBL" id="QGNW01000072">
    <property type="protein sequence ID" value="RVX02102.1"/>
    <property type="molecule type" value="Genomic_DNA"/>
</dbReference>
<dbReference type="KEGG" id="vvi:100257894"/>
<name>A0A438IZJ3_VITVI</name>
<dbReference type="Pfam" id="PF14543">
    <property type="entry name" value="TAXi_N"/>
    <property type="match status" value="1"/>
</dbReference>
<keyword evidence="8" id="KW-0325">Glycoprotein</keyword>
<dbReference type="InterPro" id="IPR021109">
    <property type="entry name" value="Peptidase_aspartic_dom_sf"/>
</dbReference>
<dbReference type="PANTHER" id="PTHR47967:SF128">
    <property type="entry name" value="ASPARTIC PROTEINASE CDR1-LIKE"/>
    <property type="match status" value="1"/>
</dbReference>
<dbReference type="GO" id="GO:0005576">
    <property type="term" value="C:extracellular region"/>
    <property type="evidence" value="ECO:0007669"/>
    <property type="project" value="UniProtKB-SubCell"/>
</dbReference>
<evidence type="ECO:0000313" key="12">
    <source>
        <dbReference type="Proteomes" id="UP000288805"/>
    </source>
</evidence>
<dbReference type="FunFam" id="2.40.70.10:FF:000050">
    <property type="entry name" value="Aspartic proteinase CDR1"/>
    <property type="match status" value="1"/>
</dbReference>
<comment type="subcellular location">
    <subcellularLocation>
        <location evidence="1">Secreted</location>
    </subcellularLocation>
</comment>
<proteinExistence type="inferred from homology"/>
<evidence type="ECO:0000256" key="2">
    <source>
        <dbReference type="ARBA" id="ARBA00007447"/>
    </source>
</evidence>
<dbReference type="PROSITE" id="PS51767">
    <property type="entry name" value="PEPTIDASE_A1"/>
    <property type="match status" value="1"/>
</dbReference>
<keyword evidence="5 9" id="KW-0732">Signal</keyword>
<feature type="signal peptide" evidence="9">
    <location>
        <begin position="1"/>
        <end position="29"/>
    </location>
</feature>
<feature type="domain" description="Peptidase A1" evidence="10">
    <location>
        <begin position="95"/>
        <end position="439"/>
    </location>
</feature>
<dbReference type="PANTHER" id="PTHR47967">
    <property type="entry name" value="OS07G0603500 PROTEIN-RELATED"/>
    <property type="match status" value="1"/>
</dbReference>
<organism evidence="11 12">
    <name type="scientific">Vitis vinifera</name>
    <name type="common">Grape</name>
    <dbReference type="NCBI Taxonomy" id="29760"/>
    <lineage>
        <taxon>Eukaryota</taxon>
        <taxon>Viridiplantae</taxon>
        <taxon>Streptophyta</taxon>
        <taxon>Embryophyta</taxon>
        <taxon>Tracheophyta</taxon>
        <taxon>Spermatophyta</taxon>
        <taxon>Magnoliopsida</taxon>
        <taxon>eudicotyledons</taxon>
        <taxon>Gunneridae</taxon>
        <taxon>Pentapetalae</taxon>
        <taxon>rosids</taxon>
        <taxon>Vitales</taxon>
        <taxon>Vitaceae</taxon>
        <taxon>Viteae</taxon>
        <taxon>Vitis</taxon>
    </lineage>
</organism>
<dbReference type="FunFam" id="2.40.70.10:FF:000016">
    <property type="entry name" value="Probable aspartic protease At2g35615"/>
    <property type="match status" value="1"/>
</dbReference>
<protein>
    <submittedName>
        <fullName evidence="11">Aspartic proteinase CDR1</fullName>
    </submittedName>
</protein>
<evidence type="ECO:0000259" key="10">
    <source>
        <dbReference type="PROSITE" id="PS51767"/>
    </source>
</evidence>
<dbReference type="InterPro" id="IPR033121">
    <property type="entry name" value="PEPTIDASE_A1"/>
</dbReference>
<keyword evidence="4" id="KW-0645">Protease</keyword>
<evidence type="ECO:0000256" key="4">
    <source>
        <dbReference type="ARBA" id="ARBA00022670"/>
    </source>
</evidence>
<dbReference type="GO" id="GO:0004190">
    <property type="term" value="F:aspartic-type endopeptidase activity"/>
    <property type="evidence" value="ECO:0007669"/>
    <property type="project" value="UniProtKB-KW"/>
</dbReference>
<keyword evidence="6" id="KW-0064">Aspartyl protease</keyword>
<sequence length="447" mass="47876">MEGFSLKFLFYTLAVIFFIHFSGLSHTEASNKGGFSTDLISRDSPLSPFYNPSETQFDRLQKAFHRSISRANHFRANGVSTNSIQSPVISNNGEYLMNISLGTPPVSMHGIADTGSDLLWRQCKPCDSCYEQIEPIFDPAKSKTYQILSCEGKSCSNLGGQGGCSDDNTCIYSYSYGDGSHTSGDLAVDTLTIGSTTGRPVSVPKVVFGCGHNNGGTFELHGSGLVGLGGGPLSMISQLRPLIGGRFSYCLVPLGNDPSVSSKMHFGSRGIVSGAGAVSTPLASRQPDTFYYLTLESMSVGSKKLAYKGFSKVGSPLADADEGNIIIDSGTTLTLLPQDFYGTLESNVVSAIGGKPVRDPNNVFSLCYSNLSGLRIPTITAHFVGADLELKPLNTFVQVQEDLFCFAMIPVSDLAIFGNLAQMNFLVGYDLKSRTVSFKPTDCTKID</sequence>
<evidence type="ECO:0000256" key="8">
    <source>
        <dbReference type="ARBA" id="ARBA00023180"/>
    </source>
</evidence>
<evidence type="ECO:0000256" key="6">
    <source>
        <dbReference type="ARBA" id="ARBA00022750"/>
    </source>
</evidence>